<sequence>MRTSGTALLLLLHVDSLPPGTAHTTETCVSRVPPGVCTAIVTTASALASSAITCQLFASTSSPKNGK</sequence>
<name>A0ABR2FUC1_9ROSI</name>
<keyword evidence="1" id="KW-0732">Signal</keyword>
<evidence type="ECO:0000313" key="3">
    <source>
        <dbReference type="Proteomes" id="UP001472677"/>
    </source>
</evidence>
<comment type="caution">
    <text evidence="2">The sequence shown here is derived from an EMBL/GenBank/DDBJ whole genome shotgun (WGS) entry which is preliminary data.</text>
</comment>
<feature type="chain" id="PRO_5046105697" evidence="1">
    <location>
        <begin position="23"/>
        <end position="67"/>
    </location>
</feature>
<evidence type="ECO:0000313" key="2">
    <source>
        <dbReference type="EMBL" id="KAK8587578.1"/>
    </source>
</evidence>
<reference evidence="2 3" key="1">
    <citation type="journal article" date="2024" name="G3 (Bethesda)">
        <title>Genome assembly of Hibiscus sabdariffa L. provides insights into metabolisms of medicinal natural products.</title>
        <authorList>
            <person name="Kim T."/>
        </authorList>
    </citation>
    <scope>NUCLEOTIDE SEQUENCE [LARGE SCALE GENOMIC DNA]</scope>
    <source>
        <strain evidence="2">TK-2024</strain>
        <tissue evidence="2">Old leaves</tissue>
    </source>
</reference>
<gene>
    <name evidence="2" type="ORF">V6N12_022064</name>
</gene>
<keyword evidence="3" id="KW-1185">Reference proteome</keyword>
<organism evidence="2 3">
    <name type="scientific">Hibiscus sabdariffa</name>
    <name type="common">roselle</name>
    <dbReference type="NCBI Taxonomy" id="183260"/>
    <lineage>
        <taxon>Eukaryota</taxon>
        <taxon>Viridiplantae</taxon>
        <taxon>Streptophyta</taxon>
        <taxon>Embryophyta</taxon>
        <taxon>Tracheophyta</taxon>
        <taxon>Spermatophyta</taxon>
        <taxon>Magnoliopsida</taxon>
        <taxon>eudicotyledons</taxon>
        <taxon>Gunneridae</taxon>
        <taxon>Pentapetalae</taxon>
        <taxon>rosids</taxon>
        <taxon>malvids</taxon>
        <taxon>Malvales</taxon>
        <taxon>Malvaceae</taxon>
        <taxon>Malvoideae</taxon>
        <taxon>Hibiscus</taxon>
    </lineage>
</organism>
<feature type="signal peptide" evidence="1">
    <location>
        <begin position="1"/>
        <end position="22"/>
    </location>
</feature>
<dbReference type="Proteomes" id="UP001472677">
    <property type="component" value="Unassembled WGS sequence"/>
</dbReference>
<accession>A0ABR2FUC1</accession>
<dbReference type="EMBL" id="JBBPBM010000004">
    <property type="protein sequence ID" value="KAK8587578.1"/>
    <property type="molecule type" value="Genomic_DNA"/>
</dbReference>
<evidence type="ECO:0000256" key="1">
    <source>
        <dbReference type="SAM" id="SignalP"/>
    </source>
</evidence>
<protein>
    <submittedName>
        <fullName evidence="2">Uncharacterized protein</fullName>
    </submittedName>
</protein>
<proteinExistence type="predicted"/>